<comment type="caution">
    <text evidence="2">The sequence shown here is derived from an EMBL/GenBank/DDBJ whole genome shotgun (WGS) entry which is preliminary data.</text>
</comment>
<protein>
    <submittedName>
        <fullName evidence="2">Uncharacterized protein</fullName>
    </submittedName>
</protein>
<feature type="compositionally biased region" description="Basic and acidic residues" evidence="1">
    <location>
        <begin position="275"/>
        <end position="297"/>
    </location>
</feature>
<feature type="compositionally biased region" description="Basic and acidic residues" evidence="1">
    <location>
        <begin position="214"/>
        <end position="232"/>
    </location>
</feature>
<name>A0A4T0ME14_9BASI</name>
<feature type="compositionally biased region" description="Pro residues" evidence="1">
    <location>
        <begin position="260"/>
        <end position="274"/>
    </location>
</feature>
<evidence type="ECO:0000313" key="5">
    <source>
        <dbReference type="Proteomes" id="UP000310685"/>
    </source>
</evidence>
<evidence type="ECO:0000256" key="1">
    <source>
        <dbReference type="SAM" id="MobiDB-lite"/>
    </source>
</evidence>
<feature type="compositionally biased region" description="Pro residues" evidence="1">
    <location>
        <begin position="341"/>
        <end position="358"/>
    </location>
</feature>
<feature type="compositionally biased region" description="Basic residues" evidence="1">
    <location>
        <begin position="68"/>
        <end position="83"/>
    </location>
</feature>
<feature type="region of interest" description="Disordered" evidence="1">
    <location>
        <begin position="1"/>
        <end position="129"/>
    </location>
</feature>
<proteinExistence type="predicted"/>
<dbReference type="Proteomes" id="UP000310685">
    <property type="component" value="Unassembled WGS sequence"/>
</dbReference>
<evidence type="ECO:0000313" key="3">
    <source>
        <dbReference type="EMBL" id="TIB98910.1"/>
    </source>
</evidence>
<reference evidence="4 5" key="1">
    <citation type="submission" date="2019-03" db="EMBL/GenBank/DDBJ databases">
        <title>Sequencing 25 genomes of Wallemia mellicola.</title>
        <authorList>
            <person name="Gostincar C."/>
        </authorList>
    </citation>
    <scope>NUCLEOTIDE SEQUENCE [LARGE SCALE GENOMIC DNA]</scope>
    <source>
        <strain evidence="3 4">EXF-1262</strain>
        <strain evidence="2 5">EXF-6152</strain>
    </source>
</reference>
<accession>A0A4T0ME14</accession>
<sequence>MVLGLGLSLYSLPRRRFGPREPQLNSPAGAGSPALPMSPLLLFPEPDEGPAPTPPPPPPANDDNQKPNGKKKGKGKGVQRKPVPKAETGGNKGRVAFLNSPTLIAEDFYSEDSETPKDDAMPLSPLALPMANAEDEPIIEDLFHEIERDTKILKEEQERSKEKEKDDTKDENKEEKNDLSMNAPSAGETSASEPESSAPNAGGPGKKKKKKKKGGGDKPEEKTEEKATDKPPEPNPLPPTPDAPPAPPKDELAMAESNPLPEPPIPSELPPLPEPPKEELPKEAPKDPGKVEVKIDLPAEITLEPPPPPPPTHPADEPPKPPTTTVSSSYGDMDSTVAPLSTPPTSPPTSRPTTPVAPPATYQYDPQTMFGDGRPSLLTVAFHAIAYNKDSLGVPPPVNNEQLMNSTINMVDRDVGLLPNDEKTSFFGEIPDLAKELIRASNELRKAWHESQQV</sequence>
<feature type="compositionally biased region" description="Low complexity" evidence="1">
    <location>
        <begin position="323"/>
        <end position="340"/>
    </location>
</feature>
<feature type="region of interest" description="Disordered" evidence="1">
    <location>
        <begin position="149"/>
        <end position="358"/>
    </location>
</feature>
<feature type="compositionally biased region" description="Pro residues" evidence="1">
    <location>
        <begin position="233"/>
        <end position="247"/>
    </location>
</feature>
<gene>
    <name evidence="3" type="ORF">E3Q17_02837</name>
    <name evidence="2" type="ORF">E3Q22_01345</name>
</gene>
<dbReference type="EMBL" id="SPRC01000010">
    <property type="protein sequence ID" value="TIB81107.1"/>
    <property type="molecule type" value="Genomic_DNA"/>
</dbReference>
<dbReference type="AlphaFoldDB" id="A0A4T0ME14"/>
<evidence type="ECO:0000313" key="2">
    <source>
        <dbReference type="EMBL" id="TIB81107.1"/>
    </source>
</evidence>
<dbReference type="EMBL" id="SPRH01000034">
    <property type="protein sequence ID" value="TIB98910.1"/>
    <property type="molecule type" value="Genomic_DNA"/>
</dbReference>
<evidence type="ECO:0000313" key="4">
    <source>
        <dbReference type="Proteomes" id="UP000307169"/>
    </source>
</evidence>
<feature type="compositionally biased region" description="Low complexity" evidence="1">
    <location>
        <begin position="183"/>
        <end position="201"/>
    </location>
</feature>
<feature type="compositionally biased region" description="Basic and acidic residues" evidence="1">
    <location>
        <begin position="149"/>
        <end position="178"/>
    </location>
</feature>
<dbReference type="Proteomes" id="UP000307169">
    <property type="component" value="Unassembled WGS sequence"/>
</dbReference>
<feature type="compositionally biased region" description="Pro residues" evidence="1">
    <location>
        <begin position="304"/>
        <end position="313"/>
    </location>
</feature>
<organism evidence="2 5">
    <name type="scientific">Wallemia mellicola</name>
    <dbReference type="NCBI Taxonomy" id="1708541"/>
    <lineage>
        <taxon>Eukaryota</taxon>
        <taxon>Fungi</taxon>
        <taxon>Dikarya</taxon>
        <taxon>Basidiomycota</taxon>
        <taxon>Wallemiomycotina</taxon>
        <taxon>Wallemiomycetes</taxon>
        <taxon>Wallemiales</taxon>
        <taxon>Wallemiaceae</taxon>
        <taxon>Wallemia</taxon>
    </lineage>
</organism>
<feature type="compositionally biased region" description="Pro residues" evidence="1">
    <location>
        <begin position="49"/>
        <end position="60"/>
    </location>
</feature>